<proteinExistence type="predicted"/>
<protein>
    <submittedName>
        <fullName evidence="3">Helix-turn-helix domain-containing protein</fullName>
    </submittedName>
</protein>
<dbReference type="EMBL" id="JAAOIW010000024">
    <property type="protein sequence ID" value="NHN34982.1"/>
    <property type="molecule type" value="Genomic_DNA"/>
</dbReference>
<keyword evidence="1" id="KW-0238">DNA-binding</keyword>
<dbReference type="InterPro" id="IPR036390">
    <property type="entry name" value="WH_DNA-bd_sf"/>
</dbReference>
<accession>A0ABX0JFQ0</accession>
<dbReference type="InterPro" id="IPR001845">
    <property type="entry name" value="HTH_ArsR_DNA-bd_dom"/>
</dbReference>
<dbReference type="InterPro" id="IPR036388">
    <property type="entry name" value="WH-like_DNA-bd_sf"/>
</dbReference>
<feature type="domain" description="HTH arsR-type" evidence="2">
    <location>
        <begin position="32"/>
        <end position="109"/>
    </location>
</feature>
<comment type="caution">
    <text evidence="3">The sequence shown here is derived from an EMBL/GenBank/DDBJ whole genome shotgun (WGS) entry which is preliminary data.</text>
</comment>
<gene>
    <name evidence="3" type="ORF">G9U52_35175</name>
</gene>
<organism evidence="3 4">
    <name type="scientific">Paenibacillus agricola</name>
    <dbReference type="NCBI Taxonomy" id="2716264"/>
    <lineage>
        <taxon>Bacteria</taxon>
        <taxon>Bacillati</taxon>
        <taxon>Bacillota</taxon>
        <taxon>Bacilli</taxon>
        <taxon>Bacillales</taxon>
        <taxon>Paenibacillaceae</taxon>
        <taxon>Paenibacillus</taxon>
    </lineage>
</organism>
<name>A0ABX0JFQ0_9BACL</name>
<evidence type="ECO:0000313" key="4">
    <source>
        <dbReference type="Proteomes" id="UP001165962"/>
    </source>
</evidence>
<evidence type="ECO:0000313" key="3">
    <source>
        <dbReference type="EMBL" id="NHN34982.1"/>
    </source>
</evidence>
<dbReference type="Pfam" id="PF01022">
    <property type="entry name" value="HTH_5"/>
    <property type="match status" value="1"/>
</dbReference>
<reference evidence="3" key="1">
    <citation type="submission" date="2020-03" db="EMBL/GenBank/DDBJ databases">
        <title>Draft sequencing of Paenibacilllus sp. S3N08.</title>
        <authorList>
            <person name="Kim D.-U."/>
        </authorList>
    </citation>
    <scope>NUCLEOTIDE SEQUENCE</scope>
    <source>
        <strain evidence="3">S3N08</strain>
    </source>
</reference>
<dbReference type="SUPFAM" id="SSF46785">
    <property type="entry name" value="Winged helix' DNA-binding domain"/>
    <property type="match status" value="1"/>
</dbReference>
<evidence type="ECO:0000259" key="2">
    <source>
        <dbReference type="SMART" id="SM00418"/>
    </source>
</evidence>
<evidence type="ECO:0000256" key="1">
    <source>
        <dbReference type="ARBA" id="ARBA00023125"/>
    </source>
</evidence>
<dbReference type="InterPro" id="IPR011991">
    <property type="entry name" value="ArsR-like_HTH"/>
</dbReference>
<sequence length="327" mass="37108">MFVCYNYYYKYCCNKEADNVRTLQLTLEEAIEICKALANEHRMQMLNVLNQGPLNVNELSELLQIPFSTAAVNVKKLEDAGIISTEIVPGRGSQKVNSKKYDRIVINLKLPEPQLENNVILDMPIGEYTDCEAEPTCGLVGEHSILSIIDDPRSFYEPGRKDAQLIWFRSGYLEYRFPNRVPYGARTEKIELSAEVCSEAPYHKLDWPSDITLWMNGVEVGTWTSPGDLGGKRGFLTPDWWATHNTQYGLLKRWQINDKGSFIDGTRISDVTVDKLNISEKPFISVRLGVKKDALNTGGMNMFGKRFGNYEQDLILKINYANTSGIK</sequence>
<dbReference type="Gene3D" id="1.10.10.10">
    <property type="entry name" value="Winged helix-like DNA-binding domain superfamily/Winged helix DNA-binding domain"/>
    <property type="match status" value="1"/>
</dbReference>
<dbReference type="SMART" id="SM00418">
    <property type="entry name" value="HTH_ARSR"/>
    <property type="match status" value="1"/>
</dbReference>
<keyword evidence="4" id="KW-1185">Reference proteome</keyword>
<dbReference type="Proteomes" id="UP001165962">
    <property type="component" value="Unassembled WGS sequence"/>
</dbReference>
<dbReference type="CDD" id="cd00090">
    <property type="entry name" value="HTH_ARSR"/>
    <property type="match status" value="1"/>
</dbReference>